<sequence>MGVTKRITETVMYLPEDDADAFDSLIIYIYQNLLPAFPTEKHPATKEGSAKYYEEIIYPLLVLAEKLCLNNLANRLMDLVQDIGMENYTYTSVRTSYCMTPAGSKLQLYSVLMELYQLNSANPENFTETWEAEQVQICAKMACIYPEFAIDFVRLSWVHRARFKKSPVPDAQVRDGVKAFGRCFFHTHHENGVCHLGPEKAASNDP</sequence>
<keyword evidence="2" id="KW-1185">Reference proteome</keyword>
<evidence type="ECO:0000313" key="2">
    <source>
        <dbReference type="Proteomes" id="UP000177625"/>
    </source>
</evidence>
<evidence type="ECO:0008006" key="3">
    <source>
        <dbReference type="Google" id="ProtNLM"/>
    </source>
</evidence>
<organism evidence="1 2">
    <name type="scientific">Rhynchosporium secalis</name>
    <name type="common">Barley scald fungus</name>
    <dbReference type="NCBI Taxonomy" id="38038"/>
    <lineage>
        <taxon>Eukaryota</taxon>
        <taxon>Fungi</taxon>
        <taxon>Dikarya</taxon>
        <taxon>Ascomycota</taxon>
        <taxon>Pezizomycotina</taxon>
        <taxon>Leotiomycetes</taxon>
        <taxon>Helotiales</taxon>
        <taxon>Ploettnerulaceae</taxon>
        <taxon>Rhynchosporium</taxon>
    </lineage>
</organism>
<dbReference type="Proteomes" id="UP000177625">
    <property type="component" value="Unassembled WGS sequence"/>
</dbReference>
<dbReference type="EMBL" id="FJVC01000105">
    <property type="protein sequence ID" value="CZT42903.1"/>
    <property type="molecule type" value="Genomic_DNA"/>
</dbReference>
<proteinExistence type="predicted"/>
<reference evidence="2" key="1">
    <citation type="submission" date="2016-03" db="EMBL/GenBank/DDBJ databases">
        <authorList>
            <person name="Guldener U."/>
        </authorList>
    </citation>
    <scope>NUCLEOTIDE SEQUENCE [LARGE SCALE GENOMIC DNA]</scope>
</reference>
<protein>
    <recommendedName>
        <fullName evidence="3">BTB domain-containing protein</fullName>
    </recommendedName>
</protein>
<evidence type="ECO:0000313" key="1">
    <source>
        <dbReference type="EMBL" id="CZT42903.1"/>
    </source>
</evidence>
<gene>
    <name evidence="1" type="ORF">RSE6_02859</name>
</gene>
<dbReference type="AlphaFoldDB" id="A0A1E1M1C0"/>
<name>A0A1E1M1C0_RHYSE</name>
<accession>A0A1E1M1C0</accession>